<evidence type="ECO:0000313" key="9">
    <source>
        <dbReference type="Proteomes" id="UP001151582"/>
    </source>
</evidence>
<evidence type="ECO:0000256" key="5">
    <source>
        <dbReference type="SAM" id="MobiDB-lite"/>
    </source>
</evidence>
<keyword evidence="6" id="KW-0812">Transmembrane</keyword>
<dbReference type="GO" id="GO:0006281">
    <property type="term" value="P:DNA repair"/>
    <property type="evidence" value="ECO:0007669"/>
    <property type="project" value="TreeGrafter"/>
</dbReference>
<keyword evidence="4" id="KW-0131">Cell cycle</keyword>
<evidence type="ECO:0000256" key="2">
    <source>
        <dbReference type="ARBA" id="ARBA00022880"/>
    </source>
</evidence>
<keyword evidence="6" id="KW-0472">Membrane</keyword>
<evidence type="ECO:0000256" key="1">
    <source>
        <dbReference type="ARBA" id="ARBA00004123"/>
    </source>
</evidence>
<keyword evidence="9" id="KW-1185">Reference proteome</keyword>
<feature type="domain" description="Timeless N-terminal" evidence="7">
    <location>
        <begin position="54"/>
        <end position="327"/>
    </location>
</feature>
<dbReference type="InterPro" id="IPR006906">
    <property type="entry name" value="Timeless_N"/>
</dbReference>
<protein>
    <submittedName>
        <fullName evidence="8">Topoisomerase 1-associated factor 1</fullName>
    </submittedName>
</protein>
<keyword evidence="2" id="KW-0236">DNA replication inhibitor</keyword>
<gene>
    <name evidence="8" type="primary">TOF1</name>
    <name evidence="8" type="ORF">H4R34_002044</name>
</gene>
<evidence type="ECO:0000259" key="7">
    <source>
        <dbReference type="Pfam" id="PF04821"/>
    </source>
</evidence>
<accession>A0A9W8B8U0</accession>
<name>A0A9W8B8U0_9FUNG</name>
<comment type="caution">
    <text evidence="8">The sequence shown here is derived from an EMBL/GenBank/DDBJ whole genome shotgun (WGS) entry which is preliminary data.</text>
</comment>
<dbReference type="Pfam" id="PF04821">
    <property type="entry name" value="TIMELESS"/>
    <property type="match status" value="1"/>
</dbReference>
<dbReference type="PANTHER" id="PTHR22940:SF4">
    <property type="entry name" value="PROTEIN TIMELESS HOMOLOG"/>
    <property type="match status" value="1"/>
</dbReference>
<dbReference type="GO" id="GO:0031298">
    <property type="term" value="C:replication fork protection complex"/>
    <property type="evidence" value="ECO:0007669"/>
    <property type="project" value="TreeGrafter"/>
</dbReference>
<evidence type="ECO:0000256" key="6">
    <source>
        <dbReference type="SAM" id="Phobius"/>
    </source>
</evidence>
<feature type="region of interest" description="Disordered" evidence="5">
    <location>
        <begin position="591"/>
        <end position="626"/>
    </location>
</feature>
<evidence type="ECO:0000256" key="3">
    <source>
        <dbReference type="ARBA" id="ARBA00023242"/>
    </source>
</evidence>
<proteinExistence type="predicted"/>
<dbReference type="EMBL" id="JANBQB010000122">
    <property type="protein sequence ID" value="KAJ1981533.1"/>
    <property type="molecule type" value="Genomic_DNA"/>
</dbReference>
<dbReference type="AlphaFoldDB" id="A0A9W8B8U0"/>
<dbReference type="GO" id="GO:0043111">
    <property type="term" value="P:replication fork arrest"/>
    <property type="evidence" value="ECO:0007669"/>
    <property type="project" value="TreeGrafter"/>
</dbReference>
<feature type="transmembrane region" description="Helical" evidence="6">
    <location>
        <begin position="734"/>
        <end position="756"/>
    </location>
</feature>
<sequence length="759" mass="86132">MDSDLADWQEKFKSQVFSVCSALGGFEQIALAGRSPVKATTLPAPTDATSGALQYVLGDECLDCLKDLKRYIRQDETNPAKHVLGWLGEWSILQRDLLPLLEVTAARLLADNATHTDVLTQRYSHRMAAVCISALELLVVMTWYVDKDERGEAPWFDRVLCGYKLAFATHPTVIAILLQLLVQALAIPAGHRSARDRIIVNGVLLIYRNLLEIPDPHVSITASGELITHGKLQEMLIETFHRKDIYDLMLTFASSADERELLPYNLIIHDILYFSFKDVHPEELFRDASQHAMRITDRLMTEKRQAKLDRPQASISRHSRFGGTYAVQSPTGQVMTMLTSQTFTQPLDHTMDDKKTKSKRVKAPKAEAYEKLRHPFQDHQTFTILARVAKTYLESGFNTLAASVREDIERERAKVKAQDATRFMYTTAFFMQTLLLLVNHQEGVTPHLTLIERPFATTMAPSEPTLDTYGFELIGSMVSLPAFALVVRNLRTFYEEKRWAEMHTGVRCFLQLLRTLIRMSNSAAEAHREVADHMFQNLCYEAATLDLLGTLVRQGDNHTFDQSYLTDLVELMHLFLRVLEHYAQEKQHMFVRKKQRVPRSAKPSNDDPALNGAQHAEADASDAAASADDDSARYTFVEREFELTQCERDLARESVINTYSTLLKQYRELPSMAVYWIVTMFQRLAIKQGFEGLFFKASTRKRRDGTMPIARQKRVDHRILLFVLVTCTDTTGTLGPYALCITFVVVVVVVVCVCAGNHA</sequence>
<dbReference type="GO" id="GO:0003677">
    <property type="term" value="F:DNA binding"/>
    <property type="evidence" value="ECO:0007669"/>
    <property type="project" value="TreeGrafter"/>
</dbReference>
<evidence type="ECO:0000256" key="4">
    <source>
        <dbReference type="ARBA" id="ARBA00023306"/>
    </source>
</evidence>
<keyword evidence="3" id="KW-0539">Nucleus</keyword>
<dbReference type="PANTHER" id="PTHR22940">
    <property type="entry name" value="TIMEOUT/TIMELESS-2"/>
    <property type="match status" value="1"/>
</dbReference>
<dbReference type="Proteomes" id="UP001151582">
    <property type="component" value="Unassembled WGS sequence"/>
</dbReference>
<dbReference type="GO" id="GO:0000076">
    <property type="term" value="P:DNA replication checkpoint signaling"/>
    <property type="evidence" value="ECO:0007669"/>
    <property type="project" value="TreeGrafter"/>
</dbReference>
<reference evidence="8" key="1">
    <citation type="submission" date="2022-07" db="EMBL/GenBank/DDBJ databases">
        <title>Phylogenomic reconstructions and comparative analyses of Kickxellomycotina fungi.</title>
        <authorList>
            <person name="Reynolds N.K."/>
            <person name="Stajich J.E."/>
            <person name="Barry K."/>
            <person name="Grigoriev I.V."/>
            <person name="Crous P."/>
            <person name="Smith M.E."/>
        </authorList>
    </citation>
    <scope>NUCLEOTIDE SEQUENCE</scope>
    <source>
        <strain evidence="8">RSA 567</strain>
    </source>
</reference>
<dbReference type="OrthoDB" id="310853at2759"/>
<keyword evidence="6" id="KW-1133">Transmembrane helix</keyword>
<comment type="subcellular location">
    <subcellularLocation>
        <location evidence="1">Nucleus</location>
    </subcellularLocation>
</comment>
<evidence type="ECO:0000313" key="8">
    <source>
        <dbReference type="EMBL" id="KAJ1981533.1"/>
    </source>
</evidence>
<organism evidence="8 9">
    <name type="scientific">Dimargaris verticillata</name>
    <dbReference type="NCBI Taxonomy" id="2761393"/>
    <lineage>
        <taxon>Eukaryota</taxon>
        <taxon>Fungi</taxon>
        <taxon>Fungi incertae sedis</taxon>
        <taxon>Zoopagomycota</taxon>
        <taxon>Kickxellomycotina</taxon>
        <taxon>Dimargaritomycetes</taxon>
        <taxon>Dimargaritales</taxon>
        <taxon>Dimargaritaceae</taxon>
        <taxon>Dimargaris</taxon>
    </lineage>
</organism>
<dbReference type="InterPro" id="IPR044998">
    <property type="entry name" value="Timeless"/>
</dbReference>